<feature type="transmembrane region" description="Helical" evidence="1">
    <location>
        <begin position="59"/>
        <end position="81"/>
    </location>
</feature>
<feature type="transmembrane region" description="Helical" evidence="1">
    <location>
        <begin position="136"/>
        <end position="159"/>
    </location>
</feature>
<name>A0A8T4IFQ8_9SPHN</name>
<protein>
    <submittedName>
        <fullName evidence="2">Uncharacterized protein</fullName>
    </submittedName>
</protein>
<dbReference type="AlphaFoldDB" id="A0A8T4IFQ8"/>
<evidence type="ECO:0000256" key="1">
    <source>
        <dbReference type="SAM" id="Phobius"/>
    </source>
</evidence>
<evidence type="ECO:0000313" key="3">
    <source>
        <dbReference type="Proteomes" id="UP000676996"/>
    </source>
</evidence>
<proteinExistence type="predicted"/>
<feature type="transmembrane region" description="Helical" evidence="1">
    <location>
        <begin position="102"/>
        <end position="124"/>
    </location>
</feature>
<dbReference type="Proteomes" id="UP000676996">
    <property type="component" value="Unassembled WGS sequence"/>
</dbReference>
<feature type="transmembrane region" description="Helical" evidence="1">
    <location>
        <begin position="209"/>
        <end position="229"/>
    </location>
</feature>
<keyword evidence="1" id="KW-1133">Transmembrane helix</keyword>
<feature type="transmembrane region" description="Helical" evidence="1">
    <location>
        <begin position="171"/>
        <end position="189"/>
    </location>
</feature>
<gene>
    <name evidence="2" type="ORF">J7S20_01055</name>
</gene>
<sequence>MKTFFGALLTVYRDTWRYARALPLVFAAMIAVEFTQHLIELHLGFFAASDTVRAAAGTAPLRAVFGCFKMLSIFAVGFFAIRYYATGDAAFARSPDRAAIKVFAPVLLVEMLLFGIVFAAVLGITDKHISQLVTSVAGIGQILLEPLLFAWYVSAALGGQDPGPLGSAKRVGWYFLWGALLTLLARIPFNFAHAGLHIWARGHSDAVVLAAMALDAVVVGFLAGLLGAIQYRVADHVARVRSQPVAGGADALAVGA</sequence>
<evidence type="ECO:0000313" key="2">
    <source>
        <dbReference type="EMBL" id="MBR0551089.1"/>
    </source>
</evidence>
<keyword evidence="1" id="KW-0472">Membrane</keyword>
<feature type="transmembrane region" description="Helical" evidence="1">
    <location>
        <begin position="21"/>
        <end position="39"/>
    </location>
</feature>
<dbReference type="RefSeq" id="WP_284052381.1">
    <property type="nucleotide sequence ID" value="NZ_JAGRQC010000001.1"/>
</dbReference>
<comment type="caution">
    <text evidence="2">The sequence shown here is derived from an EMBL/GenBank/DDBJ whole genome shotgun (WGS) entry which is preliminary data.</text>
</comment>
<organism evidence="2 3">
    <name type="scientific">Stakelama marina</name>
    <dbReference type="NCBI Taxonomy" id="2826939"/>
    <lineage>
        <taxon>Bacteria</taxon>
        <taxon>Pseudomonadati</taxon>
        <taxon>Pseudomonadota</taxon>
        <taxon>Alphaproteobacteria</taxon>
        <taxon>Sphingomonadales</taxon>
        <taxon>Sphingomonadaceae</taxon>
        <taxon>Stakelama</taxon>
    </lineage>
</organism>
<dbReference type="EMBL" id="JAGRQC010000001">
    <property type="protein sequence ID" value="MBR0551089.1"/>
    <property type="molecule type" value="Genomic_DNA"/>
</dbReference>
<keyword evidence="1" id="KW-0812">Transmembrane</keyword>
<reference evidence="2" key="1">
    <citation type="submission" date="2021-04" db="EMBL/GenBank/DDBJ databases">
        <title>Ouciella asimina sp. nov., isolated from the surface seawater in the hydrothermal field of Okinawa Trough.</title>
        <authorList>
            <person name="Shuang W."/>
        </authorList>
    </citation>
    <scope>NUCLEOTIDE SEQUENCE</scope>
    <source>
        <strain evidence="2">LXI357</strain>
    </source>
</reference>
<keyword evidence="3" id="KW-1185">Reference proteome</keyword>
<accession>A0A8T4IFQ8</accession>